<reference evidence="2 3" key="1">
    <citation type="submission" date="2017-01" db="EMBL/GenBank/DDBJ databases">
        <title>Trade-off between light-utilization and light-protection in marine flavobacteria.</title>
        <authorList>
            <person name="Kumagai Y."/>
            <person name="Yoshizawa S."/>
            <person name="Kogure K."/>
            <person name="Iwasaki W."/>
        </authorList>
    </citation>
    <scope>NUCLEOTIDE SEQUENCE [LARGE SCALE GENOMIC DNA]</scope>
    <source>
        <strain evidence="2 3">KCTC 32109</strain>
    </source>
</reference>
<protein>
    <submittedName>
        <fullName evidence="2">Uncharacterized protein</fullName>
    </submittedName>
</protein>
<keyword evidence="3" id="KW-1185">Reference proteome</keyword>
<sequence length="179" mass="21417">MVLSCQNDNFKDQNQGSNEISNLEKSKNLKGQVPREHEIWDHLLYPENTDLDKLTELYTSRISFEKTDYSDNLKQMTIHAIYENGLIESKDKKLNDYFIKEQLKLTSNFLSIPQFYQSLKLVEDNYTEEELTKFALTFDKINSNAIEKTNWRDTKRKEELTKSLILQRLTYYRHGFWKK</sequence>
<accession>A0A2S7U7U9</accession>
<evidence type="ECO:0000313" key="3">
    <source>
        <dbReference type="Proteomes" id="UP000239747"/>
    </source>
</evidence>
<organism evidence="2 3">
    <name type="scientific">Nonlabens arenilitoris</name>
    <dbReference type="NCBI Taxonomy" id="1217969"/>
    <lineage>
        <taxon>Bacteria</taxon>
        <taxon>Pseudomonadati</taxon>
        <taxon>Bacteroidota</taxon>
        <taxon>Flavobacteriia</taxon>
        <taxon>Flavobacteriales</taxon>
        <taxon>Flavobacteriaceae</taxon>
        <taxon>Nonlabens</taxon>
    </lineage>
</organism>
<comment type="caution">
    <text evidence="2">The sequence shown here is derived from an EMBL/GenBank/DDBJ whole genome shotgun (WGS) entry which is preliminary data.</text>
</comment>
<evidence type="ECO:0000313" key="2">
    <source>
        <dbReference type="EMBL" id="PQJ30474.1"/>
    </source>
</evidence>
<evidence type="ECO:0000256" key="1">
    <source>
        <dbReference type="SAM" id="MobiDB-lite"/>
    </source>
</evidence>
<dbReference type="AlphaFoldDB" id="A0A2S7U7U9"/>
<feature type="region of interest" description="Disordered" evidence="1">
    <location>
        <begin position="1"/>
        <end position="29"/>
    </location>
</feature>
<dbReference type="EMBL" id="MTPW01000001">
    <property type="protein sequence ID" value="PQJ30474.1"/>
    <property type="molecule type" value="Genomic_DNA"/>
</dbReference>
<proteinExistence type="predicted"/>
<gene>
    <name evidence="2" type="ORF">BST92_00300</name>
</gene>
<dbReference type="Proteomes" id="UP000239747">
    <property type="component" value="Unassembled WGS sequence"/>
</dbReference>
<name>A0A2S7U7U9_9FLAO</name>
<feature type="compositionally biased region" description="Polar residues" evidence="1">
    <location>
        <begin position="1"/>
        <end position="21"/>
    </location>
</feature>